<feature type="compositionally biased region" description="Basic and acidic residues" evidence="1">
    <location>
        <begin position="77"/>
        <end position="92"/>
    </location>
</feature>
<feature type="region of interest" description="Disordered" evidence="1">
    <location>
        <begin position="72"/>
        <end position="100"/>
    </location>
</feature>
<comment type="caution">
    <text evidence="2">The sequence shown here is derived from an EMBL/GenBank/DDBJ whole genome shotgun (WGS) entry which is preliminary data.</text>
</comment>
<gene>
    <name evidence="2" type="ORF">EVAR_8221_1</name>
</gene>
<organism evidence="2 3">
    <name type="scientific">Eumeta variegata</name>
    <name type="common">Bagworm moth</name>
    <name type="synonym">Eumeta japonica</name>
    <dbReference type="NCBI Taxonomy" id="151549"/>
    <lineage>
        <taxon>Eukaryota</taxon>
        <taxon>Metazoa</taxon>
        <taxon>Ecdysozoa</taxon>
        <taxon>Arthropoda</taxon>
        <taxon>Hexapoda</taxon>
        <taxon>Insecta</taxon>
        <taxon>Pterygota</taxon>
        <taxon>Neoptera</taxon>
        <taxon>Endopterygota</taxon>
        <taxon>Lepidoptera</taxon>
        <taxon>Glossata</taxon>
        <taxon>Ditrysia</taxon>
        <taxon>Tineoidea</taxon>
        <taxon>Psychidae</taxon>
        <taxon>Oiketicinae</taxon>
        <taxon>Eumeta</taxon>
    </lineage>
</organism>
<evidence type="ECO:0000256" key="1">
    <source>
        <dbReference type="SAM" id="MobiDB-lite"/>
    </source>
</evidence>
<dbReference type="Proteomes" id="UP000299102">
    <property type="component" value="Unassembled WGS sequence"/>
</dbReference>
<accession>A0A4C1TFP8</accession>
<name>A0A4C1TFP8_EUMVA</name>
<sequence>MTYKCQKNWRWRRGFEPRARRSLIASLEPLSPNADLSTTIRHLCHVSAAAPVTMSVAHMWDDVFDFLPAAQASDSASRPRGEQHHVKLEPDGALKMNAPTALDRFRPAAAA</sequence>
<keyword evidence="3" id="KW-1185">Reference proteome</keyword>
<dbReference type="EMBL" id="BGZK01000056">
    <property type="protein sequence ID" value="GBP13302.1"/>
    <property type="molecule type" value="Genomic_DNA"/>
</dbReference>
<evidence type="ECO:0000313" key="3">
    <source>
        <dbReference type="Proteomes" id="UP000299102"/>
    </source>
</evidence>
<evidence type="ECO:0000313" key="2">
    <source>
        <dbReference type="EMBL" id="GBP13302.1"/>
    </source>
</evidence>
<proteinExistence type="predicted"/>
<dbReference type="AlphaFoldDB" id="A0A4C1TFP8"/>
<protein>
    <submittedName>
        <fullName evidence="2">Uncharacterized protein</fullName>
    </submittedName>
</protein>
<reference evidence="2 3" key="1">
    <citation type="journal article" date="2019" name="Commun. Biol.">
        <title>The bagworm genome reveals a unique fibroin gene that provides high tensile strength.</title>
        <authorList>
            <person name="Kono N."/>
            <person name="Nakamura H."/>
            <person name="Ohtoshi R."/>
            <person name="Tomita M."/>
            <person name="Numata K."/>
            <person name="Arakawa K."/>
        </authorList>
    </citation>
    <scope>NUCLEOTIDE SEQUENCE [LARGE SCALE GENOMIC DNA]</scope>
</reference>